<evidence type="ECO:0000256" key="4">
    <source>
        <dbReference type="ARBA" id="ARBA00014268"/>
    </source>
</evidence>
<evidence type="ECO:0000313" key="10">
    <source>
        <dbReference type="EMBL" id="ORE06093.1"/>
    </source>
</evidence>
<dbReference type="SUPFAM" id="SSF64268">
    <property type="entry name" value="PX domain"/>
    <property type="match status" value="1"/>
</dbReference>
<keyword evidence="7" id="KW-0653">Protein transport</keyword>
<keyword evidence="8" id="KW-0472">Membrane</keyword>
<dbReference type="OrthoDB" id="10064318at2759"/>
<dbReference type="GO" id="GO:0005768">
    <property type="term" value="C:endosome"/>
    <property type="evidence" value="ECO:0007669"/>
    <property type="project" value="TreeGrafter"/>
</dbReference>
<proteinExistence type="inferred from homology"/>
<dbReference type="PROSITE" id="PS50195">
    <property type="entry name" value="PX"/>
    <property type="match status" value="1"/>
</dbReference>
<keyword evidence="5" id="KW-0813">Transport</keyword>
<dbReference type="SMART" id="SM00312">
    <property type="entry name" value="PX"/>
    <property type="match status" value="1"/>
</dbReference>
<evidence type="ECO:0000256" key="3">
    <source>
        <dbReference type="ARBA" id="ARBA00010883"/>
    </source>
</evidence>
<name>A0A1X0R225_RHIZD</name>
<comment type="subcellular location">
    <subcellularLocation>
        <location evidence="2">Cytoplasm</location>
    </subcellularLocation>
    <subcellularLocation>
        <location evidence="1">Membrane</location>
        <topology evidence="1">Peripheral membrane protein</topology>
        <orientation evidence="1">Cytoplasmic side</orientation>
    </subcellularLocation>
</comment>
<evidence type="ECO:0000256" key="1">
    <source>
        <dbReference type="ARBA" id="ARBA00004287"/>
    </source>
</evidence>
<feature type="domain" description="PX" evidence="9">
    <location>
        <begin position="163"/>
        <end position="271"/>
    </location>
</feature>
<dbReference type="PANTHER" id="PTHR47554">
    <property type="entry name" value="SORTING NEXIN MVP1"/>
    <property type="match status" value="1"/>
</dbReference>
<protein>
    <recommendedName>
        <fullName evidence="4">Sorting nexin MVP1</fullName>
    </recommendedName>
</protein>
<dbReference type="InterPro" id="IPR001683">
    <property type="entry name" value="PX_dom"/>
</dbReference>
<accession>A0A1X0R225</accession>
<evidence type="ECO:0000256" key="8">
    <source>
        <dbReference type="ARBA" id="ARBA00023136"/>
    </source>
</evidence>
<dbReference type="EMBL" id="KV921930">
    <property type="protein sequence ID" value="ORE06093.1"/>
    <property type="molecule type" value="Genomic_DNA"/>
</dbReference>
<dbReference type="Pfam" id="PF00787">
    <property type="entry name" value="PX"/>
    <property type="match status" value="1"/>
</dbReference>
<keyword evidence="6" id="KW-0963">Cytoplasm</keyword>
<dbReference type="Proteomes" id="UP000242414">
    <property type="component" value="Unassembled WGS sequence"/>
</dbReference>
<dbReference type="PANTHER" id="PTHR47554:SF1">
    <property type="entry name" value="SORTING NEXIN MVP1"/>
    <property type="match status" value="1"/>
</dbReference>
<evidence type="ECO:0000256" key="6">
    <source>
        <dbReference type="ARBA" id="ARBA00022490"/>
    </source>
</evidence>
<evidence type="ECO:0000256" key="7">
    <source>
        <dbReference type="ARBA" id="ARBA00022927"/>
    </source>
</evidence>
<dbReference type="InterPro" id="IPR045734">
    <property type="entry name" value="Snx8_BAR_dom"/>
</dbReference>
<dbReference type="AlphaFoldDB" id="A0A1X0R225"/>
<dbReference type="GO" id="GO:0032266">
    <property type="term" value="F:phosphatidylinositol-3-phosphate binding"/>
    <property type="evidence" value="ECO:0007669"/>
    <property type="project" value="TreeGrafter"/>
</dbReference>
<dbReference type="GO" id="GO:0006623">
    <property type="term" value="P:protein targeting to vacuole"/>
    <property type="evidence" value="ECO:0007669"/>
    <property type="project" value="TreeGrafter"/>
</dbReference>
<sequence>MNTTNNNNNNNDNDTEDPWVAHIDSIQDITIDTVPDEYNRIYHDIKSKYEKIDISCLEQLLKASSLSTTVQQQILDIIHLNNHNNPLFVTRNAFHLFLALVSLAQSDIDIIDISLVSIAKYKHNLPIPYFDPIDPPISSPSRSSILSPHDIQQRLLNQWLSSLDTILLSKVPEKEGNFLFKHVNYQLESEKLGTKVIRRFSDFWWLWEVLLRRYPFRLIPHLPPKRLTARSLEFEENRRRGLERFINAVVRHPVLGKDDIVHIFLSHASSLTEWRQQQPPIALDDEFIEHKQNIEELEKMVPIDWDDRVIRMKKRSIQYIKQYQQMLFIMHRIVKFKKALGTDYIRYSMALTNLAEFDKDCTFSHCQGCPQLAKSQSSIAKSMQQAGMSLNREAVAMEDLVIEHLIRQKDLFESFKELIERKESMPFVSNDILAQQIAKHKRLADHGLSLIKQREIFIKYCIMTELSYLHKMQTNVSTMYNNYVKHELAHSSQWTDHWKGLMPSIEQMPNTPDDFM</sequence>
<dbReference type="InterPro" id="IPR028662">
    <property type="entry name" value="SNX8/Mvp1"/>
</dbReference>
<dbReference type="Gene3D" id="3.30.1520.10">
    <property type="entry name" value="Phox-like domain"/>
    <property type="match status" value="1"/>
</dbReference>
<evidence type="ECO:0000259" key="9">
    <source>
        <dbReference type="PROSITE" id="PS50195"/>
    </source>
</evidence>
<organism evidence="10">
    <name type="scientific">Rhizopus microsporus var. microsporus</name>
    <dbReference type="NCBI Taxonomy" id="86635"/>
    <lineage>
        <taxon>Eukaryota</taxon>
        <taxon>Fungi</taxon>
        <taxon>Fungi incertae sedis</taxon>
        <taxon>Mucoromycota</taxon>
        <taxon>Mucoromycotina</taxon>
        <taxon>Mucoromycetes</taxon>
        <taxon>Mucorales</taxon>
        <taxon>Mucorineae</taxon>
        <taxon>Rhizopodaceae</taxon>
        <taxon>Rhizopus</taxon>
    </lineage>
</organism>
<dbReference type="InterPro" id="IPR036871">
    <property type="entry name" value="PX_dom_sf"/>
</dbReference>
<dbReference type="GO" id="GO:0005829">
    <property type="term" value="C:cytosol"/>
    <property type="evidence" value="ECO:0007669"/>
    <property type="project" value="GOC"/>
</dbReference>
<dbReference type="GO" id="GO:0016020">
    <property type="term" value="C:membrane"/>
    <property type="evidence" value="ECO:0007669"/>
    <property type="project" value="UniProtKB-SubCell"/>
</dbReference>
<comment type="similarity">
    <text evidence="3">Belongs to the sorting nexin family.</text>
</comment>
<evidence type="ECO:0000256" key="5">
    <source>
        <dbReference type="ARBA" id="ARBA00022448"/>
    </source>
</evidence>
<dbReference type="GO" id="GO:0042147">
    <property type="term" value="P:retrograde transport, endosome to Golgi"/>
    <property type="evidence" value="ECO:0007669"/>
    <property type="project" value="InterPro"/>
</dbReference>
<gene>
    <name evidence="10" type="ORF">BCV72DRAFT_305846</name>
</gene>
<dbReference type="VEuPathDB" id="FungiDB:BCV72DRAFT_305846"/>
<reference evidence="10" key="1">
    <citation type="journal article" date="2016" name="Proc. Natl. Acad. Sci. U.S.A.">
        <title>Lipid metabolic changes in an early divergent fungus govern the establishment of a mutualistic symbiosis with endobacteria.</title>
        <authorList>
            <person name="Lastovetsky O.A."/>
            <person name="Gaspar M.L."/>
            <person name="Mondo S.J."/>
            <person name="LaButti K.M."/>
            <person name="Sandor L."/>
            <person name="Grigoriev I.V."/>
            <person name="Henry S.A."/>
            <person name="Pawlowska T.E."/>
        </authorList>
    </citation>
    <scope>NUCLEOTIDE SEQUENCE [LARGE SCALE GENOMIC DNA]</scope>
    <source>
        <strain evidence="10">ATCC 52814</strain>
    </source>
</reference>
<dbReference type="Pfam" id="PF19566">
    <property type="entry name" value="Snx8_BAR_dom"/>
    <property type="match status" value="2"/>
</dbReference>
<evidence type="ECO:0000256" key="2">
    <source>
        <dbReference type="ARBA" id="ARBA00004496"/>
    </source>
</evidence>